<gene>
    <name evidence="1" type="ORF">KL86PLE_110070</name>
</gene>
<dbReference type="RefSeq" id="WP_288199492.1">
    <property type="nucleotide sequence ID" value="NZ_LT608334.1"/>
</dbReference>
<evidence type="ECO:0000313" key="1">
    <source>
        <dbReference type="EMBL" id="SCM73445.1"/>
    </source>
</evidence>
<protein>
    <submittedName>
        <fullName evidence="1">Uncharacterized protein</fullName>
    </submittedName>
</protein>
<reference evidence="1" key="1">
    <citation type="submission" date="2016-08" db="EMBL/GenBank/DDBJ databases">
        <authorList>
            <person name="Seilhamer J.J."/>
        </authorList>
    </citation>
    <scope>NUCLEOTIDE SEQUENCE</scope>
    <source>
        <strain evidence="1">86</strain>
    </source>
</reference>
<name>A0A212L7G2_9HYPH</name>
<accession>A0A212L7G2</accession>
<proteinExistence type="predicted"/>
<dbReference type="AlphaFoldDB" id="A0A212L7G2"/>
<organism evidence="1">
    <name type="scientific">uncultured Pleomorphomonas sp</name>
    <dbReference type="NCBI Taxonomy" id="442121"/>
    <lineage>
        <taxon>Bacteria</taxon>
        <taxon>Pseudomonadati</taxon>
        <taxon>Pseudomonadota</taxon>
        <taxon>Alphaproteobacteria</taxon>
        <taxon>Hyphomicrobiales</taxon>
        <taxon>Pleomorphomonadaceae</taxon>
        <taxon>Pleomorphomonas</taxon>
        <taxon>environmental samples</taxon>
    </lineage>
</organism>
<sequence>MMNNAPLSFDFVVWEAVFTAIEFNNHADIPLWVAARRTNDLPAECRKVIAEQLYTAPPGMRGYVPSYTIVKDTLRRLHPDVFGVSDEVWVADPPAAYVQTRATLIRASNFDSVCWEMLFVAMVVRAGVPPWVASTRLSSIGRPFLDGLCHEFFDGYSEQPGRDAYLATAEEYMRRRQSDLLLPSEGEWA</sequence>
<dbReference type="EMBL" id="FMJD01000003">
    <property type="protein sequence ID" value="SCM73445.1"/>
    <property type="molecule type" value="Genomic_DNA"/>
</dbReference>